<name>A0ABD0LC08_9CAEN</name>
<evidence type="ECO:0000313" key="2">
    <source>
        <dbReference type="Proteomes" id="UP001519460"/>
    </source>
</evidence>
<organism evidence="1 2">
    <name type="scientific">Batillaria attramentaria</name>
    <dbReference type="NCBI Taxonomy" id="370345"/>
    <lineage>
        <taxon>Eukaryota</taxon>
        <taxon>Metazoa</taxon>
        <taxon>Spiralia</taxon>
        <taxon>Lophotrochozoa</taxon>
        <taxon>Mollusca</taxon>
        <taxon>Gastropoda</taxon>
        <taxon>Caenogastropoda</taxon>
        <taxon>Sorbeoconcha</taxon>
        <taxon>Cerithioidea</taxon>
        <taxon>Batillariidae</taxon>
        <taxon>Batillaria</taxon>
    </lineage>
</organism>
<reference evidence="1 2" key="1">
    <citation type="journal article" date="2023" name="Sci. Data">
        <title>Genome assembly of the Korean intertidal mud-creeper Batillaria attramentaria.</title>
        <authorList>
            <person name="Patra A.K."/>
            <person name="Ho P.T."/>
            <person name="Jun S."/>
            <person name="Lee S.J."/>
            <person name="Kim Y."/>
            <person name="Won Y.J."/>
        </authorList>
    </citation>
    <scope>NUCLEOTIDE SEQUENCE [LARGE SCALE GENOMIC DNA]</scope>
    <source>
        <strain evidence="1">Wonlab-2016</strain>
    </source>
</reference>
<sequence>MTLSAFTRLRSEVTGNTLRHFQQSTVVSILPVPGYKWCPGQTPGAGLCTRPVHVRSLLTVHVATVCGILPLHGNNLQKCSPSKTTTKTPQLRSDLITDRQARFAHEQGKSPDWLYDGRTLVVTDGNYSVGPDGYGEYWLNSGPFILRHNGHTLDTDSGGLHLRNYTTASSGIDKLGRWQDTVFRMETQGVLMEARMITYPLDNPDIVVFQQGLKGCKAASVNMTISGFPTFRMEQIPVNSSLGYLMFNGYMMGDRSPLVLYDTQGGVILISPMDQLMAASVWLDGDVLAWGIMGGVDNLPPGFQFQTLLYTGTSGVGQAFKEWGRVLRQWYGKTSDVVKYHQEQDITLTHLGAYYYYHTETDKDYAATLNDVRQDAKTRSLPYRYMQIDSWWYPKDSLGAVTTWDAMDDIFPHGLKALHSDLQLPIAAHNRYWSKNTTYAKQNGGQFDFFIGQNLSLPTSQ</sequence>
<gene>
    <name evidence="1" type="ORF">BaRGS_00011694</name>
</gene>
<comment type="caution">
    <text evidence="1">The sequence shown here is derived from an EMBL/GenBank/DDBJ whole genome shotgun (WGS) entry which is preliminary data.</text>
</comment>
<accession>A0ABD0LC08</accession>
<protein>
    <submittedName>
        <fullName evidence="1">Uncharacterized protein</fullName>
    </submittedName>
</protein>
<evidence type="ECO:0000313" key="1">
    <source>
        <dbReference type="EMBL" id="KAK7496958.1"/>
    </source>
</evidence>
<dbReference type="EMBL" id="JACVVK020000062">
    <property type="protein sequence ID" value="KAK7496958.1"/>
    <property type="molecule type" value="Genomic_DNA"/>
</dbReference>
<proteinExistence type="predicted"/>
<dbReference type="AlphaFoldDB" id="A0ABD0LC08"/>
<feature type="non-terminal residue" evidence="1">
    <location>
        <position position="461"/>
    </location>
</feature>
<dbReference type="Proteomes" id="UP001519460">
    <property type="component" value="Unassembled WGS sequence"/>
</dbReference>
<keyword evidence="2" id="KW-1185">Reference proteome</keyword>